<protein>
    <submittedName>
        <fullName evidence="2">Ig-like domain-containing protein</fullName>
    </submittedName>
</protein>
<feature type="domain" description="BIG2" evidence="1">
    <location>
        <begin position="257"/>
        <end position="290"/>
    </location>
</feature>
<evidence type="ECO:0000313" key="3">
    <source>
        <dbReference type="Proteomes" id="UP000677265"/>
    </source>
</evidence>
<sequence>MVGVEEENRLYIGTYPIAGKTGGALSIYNPETGVFDVKRNIIPEHSINTLLYRDGKLYMGSGAMDGGSGKLAIYDTATDTIEYETIPVEGKKTLTSFIWGPDGNLWGMALGTLFIFDPDTKKVIYSDDKFPTADYAHSNPRLMIGTDGNVYASIFIGYVADKTYTSKFIKIDAATKEVSVILEGNVEKLAQDDFGNFYFKYGSELMKYSDQNLVVNLSEVKAEVEKARLKPGDKTSIKFTALLEKGRTTKELSGAVIKYESSKPKAAEVSEDGTITAKQPGRTEITVTVTLNGVTVTSKPIPVLVTGPFPE</sequence>
<reference evidence="2 3" key="1">
    <citation type="submission" date="2022-03" db="EMBL/GenBank/DDBJ databases">
        <title>Novel Bacillus species.</title>
        <authorList>
            <person name="Liu G."/>
        </authorList>
    </citation>
    <scope>NUCLEOTIDE SEQUENCE [LARGE SCALE GENOMIC DNA]</scope>
    <source>
        <strain evidence="2 3">FJAT-50051</strain>
    </source>
</reference>
<proteinExistence type="predicted"/>
<accession>A0A9J6N2P1</accession>
<dbReference type="InterPro" id="IPR008964">
    <property type="entry name" value="Invasin/intimin_cell_adhesion"/>
</dbReference>
<dbReference type="InterPro" id="IPR003343">
    <property type="entry name" value="Big_2"/>
</dbReference>
<dbReference type="Proteomes" id="UP000677265">
    <property type="component" value="Unassembled WGS sequence"/>
</dbReference>
<dbReference type="EMBL" id="JAGYPE020000074">
    <property type="protein sequence ID" value="MCH6268979.1"/>
    <property type="molecule type" value="Genomic_DNA"/>
</dbReference>
<dbReference type="RefSeq" id="WP_241114096.1">
    <property type="nucleotide sequence ID" value="NZ_JAGYPE020000074.1"/>
</dbReference>
<keyword evidence="3" id="KW-1185">Reference proteome</keyword>
<dbReference type="SUPFAM" id="SSF50969">
    <property type="entry name" value="YVTN repeat-like/Quinoprotein amine dehydrogenase"/>
    <property type="match status" value="1"/>
</dbReference>
<dbReference type="Gene3D" id="2.130.10.10">
    <property type="entry name" value="YVTN repeat-like/Quinoprotein amine dehydrogenase"/>
    <property type="match status" value="1"/>
</dbReference>
<dbReference type="SUPFAM" id="SSF49373">
    <property type="entry name" value="Invasin/intimin cell-adhesion fragments"/>
    <property type="match status" value="1"/>
</dbReference>
<dbReference type="Pfam" id="PF02368">
    <property type="entry name" value="Big_2"/>
    <property type="match status" value="1"/>
</dbReference>
<dbReference type="InterPro" id="IPR011044">
    <property type="entry name" value="Quino_amine_DH_bsu"/>
</dbReference>
<evidence type="ECO:0000313" key="2">
    <source>
        <dbReference type="EMBL" id="MCH6268979.1"/>
    </source>
</evidence>
<name>A0A9J6N2P1_9BACI</name>
<dbReference type="Gene3D" id="2.60.40.1080">
    <property type="match status" value="1"/>
</dbReference>
<dbReference type="InterPro" id="IPR015943">
    <property type="entry name" value="WD40/YVTN_repeat-like_dom_sf"/>
</dbReference>
<dbReference type="AlphaFoldDB" id="A0A9J6N2P1"/>
<organism evidence="2 3">
    <name type="scientific">Neobacillus citreus</name>
    <dbReference type="NCBI Taxonomy" id="2833578"/>
    <lineage>
        <taxon>Bacteria</taxon>
        <taxon>Bacillati</taxon>
        <taxon>Bacillota</taxon>
        <taxon>Bacilli</taxon>
        <taxon>Bacillales</taxon>
        <taxon>Bacillaceae</taxon>
        <taxon>Neobacillus</taxon>
    </lineage>
</organism>
<comment type="caution">
    <text evidence="2">The sequence shown here is derived from an EMBL/GenBank/DDBJ whole genome shotgun (WGS) entry which is preliminary data.</text>
</comment>
<gene>
    <name evidence="2" type="ORF">KHB02_025955</name>
</gene>
<evidence type="ECO:0000259" key="1">
    <source>
        <dbReference type="Pfam" id="PF02368"/>
    </source>
</evidence>